<name>A0A067TD15_GALM3</name>
<gene>
    <name evidence="1" type="ORF">GALMADRAFT_241648</name>
</gene>
<dbReference type="EMBL" id="KL142371">
    <property type="protein sequence ID" value="KDR81026.1"/>
    <property type="molecule type" value="Genomic_DNA"/>
</dbReference>
<dbReference type="AlphaFoldDB" id="A0A067TD15"/>
<evidence type="ECO:0000313" key="2">
    <source>
        <dbReference type="Proteomes" id="UP000027222"/>
    </source>
</evidence>
<dbReference type="Proteomes" id="UP000027222">
    <property type="component" value="Unassembled WGS sequence"/>
</dbReference>
<sequence>MGIFCEYCTISFNWSVTRHRGSGPGRILLPVPRHTGFGRRLGTVSPFPSAPRGASAPHFGPNFGHCPVSHMGWPCAKIGPSGHRSHPWTN</sequence>
<organism evidence="1 2">
    <name type="scientific">Galerina marginata (strain CBS 339.88)</name>
    <dbReference type="NCBI Taxonomy" id="685588"/>
    <lineage>
        <taxon>Eukaryota</taxon>
        <taxon>Fungi</taxon>
        <taxon>Dikarya</taxon>
        <taxon>Basidiomycota</taxon>
        <taxon>Agaricomycotina</taxon>
        <taxon>Agaricomycetes</taxon>
        <taxon>Agaricomycetidae</taxon>
        <taxon>Agaricales</taxon>
        <taxon>Agaricineae</taxon>
        <taxon>Strophariaceae</taxon>
        <taxon>Galerina</taxon>
    </lineage>
</organism>
<dbReference type="HOGENOM" id="CLU_2441011_0_0_1"/>
<keyword evidence="2" id="KW-1185">Reference proteome</keyword>
<accession>A0A067TD15</accession>
<protein>
    <submittedName>
        <fullName evidence="1">Uncharacterized protein</fullName>
    </submittedName>
</protein>
<evidence type="ECO:0000313" key="1">
    <source>
        <dbReference type="EMBL" id="KDR81026.1"/>
    </source>
</evidence>
<reference evidence="2" key="1">
    <citation type="journal article" date="2014" name="Proc. Natl. Acad. Sci. U.S.A.">
        <title>Extensive sampling of basidiomycete genomes demonstrates inadequacy of the white-rot/brown-rot paradigm for wood decay fungi.</title>
        <authorList>
            <person name="Riley R."/>
            <person name="Salamov A.A."/>
            <person name="Brown D.W."/>
            <person name="Nagy L.G."/>
            <person name="Floudas D."/>
            <person name="Held B.W."/>
            <person name="Levasseur A."/>
            <person name="Lombard V."/>
            <person name="Morin E."/>
            <person name="Otillar R."/>
            <person name="Lindquist E.A."/>
            <person name="Sun H."/>
            <person name="LaButti K.M."/>
            <person name="Schmutz J."/>
            <person name="Jabbour D."/>
            <person name="Luo H."/>
            <person name="Baker S.E."/>
            <person name="Pisabarro A.G."/>
            <person name="Walton J.D."/>
            <person name="Blanchette R.A."/>
            <person name="Henrissat B."/>
            <person name="Martin F."/>
            <person name="Cullen D."/>
            <person name="Hibbett D.S."/>
            <person name="Grigoriev I.V."/>
        </authorList>
    </citation>
    <scope>NUCLEOTIDE SEQUENCE [LARGE SCALE GENOMIC DNA]</scope>
    <source>
        <strain evidence="2">CBS 339.88</strain>
    </source>
</reference>
<proteinExistence type="predicted"/>